<name>A0ABC8RBC1_9AQUA</name>
<evidence type="ECO:0000313" key="17">
    <source>
        <dbReference type="EMBL" id="CAK9140850.1"/>
    </source>
</evidence>
<evidence type="ECO:0000259" key="16">
    <source>
        <dbReference type="SMART" id="SM00079"/>
    </source>
</evidence>
<evidence type="ECO:0000256" key="11">
    <source>
        <dbReference type="ARBA" id="ARBA00023180"/>
    </source>
</evidence>
<dbReference type="Gene3D" id="3.40.50.2300">
    <property type="match status" value="1"/>
</dbReference>
<dbReference type="InterPro" id="IPR019594">
    <property type="entry name" value="Glu/Gly-bd"/>
</dbReference>
<dbReference type="InterPro" id="IPR001828">
    <property type="entry name" value="ANF_lig-bd_rcpt"/>
</dbReference>
<evidence type="ECO:0000256" key="14">
    <source>
        <dbReference type="ARBA" id="ARBA00049638"/>
    </source>
</evidence>
<dbReference type="SUPFAM" id="SSF53850">
    <property type="entry name" value="Periplasmic binding protein-like II"/>
    <property type="match status" value="1"/>
</dbReference>
<dbReference type="Pfam" id="PF01094">
    <property type="entry name" value="ANF_receptor"/>
    <property type="match status" value="1"/>
</dbReference>
<comment type="subunit">
    <text evidence="3">May form heteromers.</text>
</comment>
<evidence type="ECO:0000256" key="6">
    <source>
        <dbReference type="ARBA" id="ARBA00022729"/>
    </source>
</evidence>
<protein>
    <recommendedName>
        <fullName evidence="16">Ionotropic glutamate receptor C-terminal domain-containing protein</fullName>
    </recommendedName>
</protein>
<dbReference type="InterPro" id="IPR001320">
    <property type="entry name" value="Iontro_rcpt_C"/>
</dbReference>
<dbReference type="InterPro" id="IPR028082">
    <property type="entry name" value="Peripla_BP_I"/>
</dbReference>
<keyword evidence="9 15" id="KW-0472">Membrane</keyword>
<dbReference type="GO" id="GO:0034220">
    <property type="term" value="P:monoatomic ion transmembrane transport"/>
    <property type="evidence" value="ECO:0007669"/>
    <property type="project" value="UniProtKB-KW"/>
</dbReference>
<keyword evidence="12" id="KW-1071">Ligand-gated ion channel</keyword>
<keyword evidence="7 15" id="KW-1133">Transmembrane helix</keyword>
<comment type="function">
    <text evidence="14">Glutamate-gated receptor that probably acts as a non-selective cation channel. May be involved in light-signal transduction and calcium homeostasis via the regulation of calcium influx into cells.</text>
</comment>
<evidence type="ECO:0000256" key="3">
    <source>
        <dbReference type="ARBA" id="ARBA00011095"/>
    </source>
</evidence>
<dbReference type="AlphaFoldDB" id="A0ABC8RBC1"/>
<dbReference type="Gene3D" id="1.10.287.70">
    <property type="match status" value="1"/>
</dbReference>
<dbReference type="SMART" id="SM00079">
    <property type="entry name" value="PBPe"/>
    <property type="match status" value="1"/>
</dbReference>
<feature type="transmembrane region" description="Helical" evidence="15">
    <location>
        <begin position="513"/>
        <end position="534"/>
    </location>
</feature>
<gene>
    <name evidence="17" type="ORF">ILEXP_LOCUS8359</name>
</gene>
<evidence type="ECO:0000256" key="7">
    <source>
        <dbReference type="ARBA" id="ARBA00022989"/>
    </source>
</evidence>
<evidence type="ECO:0000256" key="4">
    <source>
        <dbReference type="ARBA" id="ARBA00022448"/>
    </source>
</evidence>
<proteinExistence type="inferred from homology"/>
<organism evidence="17 18">
    <name type="scientific">Ilex paraguariensis</name>
    <name type="common">yerba mate</name>
    <dbReference type="NCBI Taxonomy" id="185542"/>
    <lineage>
        <taxon>Eukaryota</taxon>
        <taxon>Viridiplantae</taxon>
        <taxon>Streptophyta</taxon>
        <taxon>Embryophyta</taxon>
        <taxon>Tracheophyta</taxon>
        <taxon>Spermatophyta</taxon>
        <taxon>Magnoliopsida</taxon>
        <taxon>eudicotyledons</taxon>
        <taxon>Gunneridae</taxon>
        <taxon>Pentapetalae</taxon>
        <taxon>asterids</taxon>
        <taxon>campanulids</taxon>
        <taxon>Aquifoliales</taxon>
        <taxon>Aquifoliaceae</taxon>
        <taxon>Ilex</taxon>
    </lineage>
</organism>
<reference evidence="17 18" key="1">
    <citation type="submission" date="2024-02" db="EMBL/GenBank/DDBJ databases">
        <authorList>
            <person name="Vignale AGUSTIN F."/>
            <person name="Sosa J E."/>
            <person name="Modenutti C."/>
        </authorList>
    </citation>
    <scope>NUCLEOTIDE SEQUENCE [LARGE SCALE GENOMIC DNA]</scope>
</reference>
<dbReference type="Gene3D" id="3.40.190.10">
    <property type="entry name" value="Periplasmic binding protein-like II"/>
    <property type="match status" value="2"/>
</dbReference>
<keyword evidence="4" id="KW-0813">Transport</keyword>
<dbReference type="GO" id="GO:0016020">
    <property type="term" value="C:membrane"/>
    <property type="evidence" value="ECO:0007669"/>
    <property type="project" value="UniProtKB-SubCell"/>
</dbReference>
<keyword evidence="5 15" id="KW-0812">Transmembrane</keyword>
<evidence type="ECO:0000256" key="8">
    <source>
        <dbReference type="ARBA" id="ARBA00023065"/>
    </source>
</evidence>
<dbReference type="Pfam" id="PF00060">
    <property type="entry name" value="Lig_chan"/>
    <property type="match status" value="1"/>
</dbReference>
<sequence>MEVNDLNVFGIWAYDGIWALAKAVERVGTESPPVTNNQGTGLRLFDLAEISVSQSGRTLLNEILQTKFRGLSGEFQIMNGKLKSQEFEIVNVIGKGERTVGFWTSTDGIKREMYRSVHGLETIIWPGGSTIIPKGWMMSMSGKKLRVGVPTNPGFKELVHVDQNQANETTVTGFCIAVFKAAIEALPFEVPYEFIPFVGADGKNLGTYNDLTDQVYLQKYDAAVGDMTITSNRSLYVDFTLPYTDLGVGMIVRKPIDKNMWIFLKPLDADLWLTSAAFFILTGFVVWVIEHPKNREFQGSPAQQIGIVFWFSFSTLVFAHREKLSSNLSKFVVIIWLFVVLILTSSYTATLSSLLTVQQIQLASKGEYIGYQSGSFLQGVIVSNFNFKDDRLEPYSSPDEYANALSKGSKSGGVDAIFDEIPYIKIFLAKYSADYDMIGSASKSTTNGFGFVFQKGSPLVPEISRAIAKLREEGKLEMMEKIWFNIDSSFMPDSQSSASATNPSTLSLDSFRGLFLISGIASAFALFIFFVFFLKEKIGVKNHIWGILAQGKLLFMMKYLFTRNAVMIGETNAR</sequence>
<accession>A0ABC8RBC1</accession>
<feature type="transmembrane region" description="Helical" evidence="15">
    <location>
        <begin position="269"/>
        <end position="289"/>
    </location>
</feature>
<evidence type="ECO:0000256" key="2">
    <source>
        <dbReference type="ARBA" id="ARBA00008685"/>
    </source>
</evidence>
<comment type="caution">
    <text evidence="17">The sequence shown here is derived from an EMBL/GenBank/DDBJ whole genome shotgun (WGS) entry which is preliminary data.</text>
</comment>
<evidence type="ECO:0000256" key="12">
    <source>
        <dbReference type="ARBA" id="ARBA00023286"/>
    </source>
</evidence>
<comment type="subcellular location">
    <subcellularLocation>
        <location evidence="1">Membrane</location>
        <topology evidence="1">Multi-pass membrane protein</topology>
    </subcellularLocation>
</comment>
<keyword evidence="6" id="KW-0732">Signal</keyword>
<evidence type="ECO:0000256" key="9">
    <source>
        <dbReference type="ARBA" id="ARBA00023136"/>
    </source>
</evidence>
<keyword evidence="10" id="KW-0675">Receptor</keyword>
<dbReference type="SUPFAM" id="SSF53822">
    <property type="entry name" value="Periplasmic binding protein-like I"/>
    <property type="match status" value="1"/>
</dbReference>
<dbReference type="Pfam" id="PF10613">
    <property type="entry name" value="Lig_chan-Glu_bd"/>
    <property type="match status" value="1"/>
</dbReference>
<keyword evidence="18" id="KW-1185">Reference proteome</keyword>
<evidence type="ECO:0000256" key="5">
    <source>
        <dbReference type="ARBA" id="ARBA00022692"/>
    </source>
</evidence>
<feature type="transmembrane region" description="Helical" evidence="15">
    <location>
        <begin position="301"/>
        <end position="319"/>
    </location>
</feature>
<dbReference type="InterPro" id="IPR015683">
    <property type="entry name" value="Ionotropic_Glu_rcpt"/>
</dbReference>
<dbReference type="Proteomes" id="UP001642360">
    <property type="component" value="Unassembled WGS sequence"/>
</dbReference>
<feature type="transmembrane region" description="Helical" evidence="15">
    <location>
        <begin position="331"/>
        <end position="355"/>
    </location>
</feature>
<evidence type="ECO:0000313" key="18">
    <source>
        <dbReference type="Proteomes" id="UP001642360"/>
    </source>
</evidence>
<evidence type="ECO:0000256" key="10">
    <source>
        <dbReference type="ARBA" id="ARBA00023170"/>
    </source>
</evidence>
<dbReference type="EMBL" id="CAUOFW020001081">
    <property type="protein sequence ID" value="CAK9140850.1"/>
    <property type="molecule type" value="Genomic_DNA"/>
</dbReference>
<evidence type="ECO:0000256" key="15">
    <source>
        <dbReference type="SAM" id="Phobius"/>
    </source>
</evidence>
<keyword evidence="8" id="KW-0406">Ion transport</keyword>
<keyword evidence="11" id="KW-0325">Glycoprotein</keyword>
<dbReference type="PANTHER" id="PTHR18966">
    <property type="entry name" value="IONOTROPIC GLUTAMATE RECEPTOR"/>
    <property type="match status" value="1"/>
</dbReference>
<evidence type="ECO:0000256" key="13">
    <source>
        <dbReference type="ARBA" id="ARBA00023303"/>
    </source>
</evidence>
<evidence type="ECO:0000256" key="1">
    <source>
        <dbReference type="ARBA" id="ARBA00004141"/>
    </source>
</evidence>
<dbReference type="CDD" id="cd13686">
    <property type="entry name" value="GluR_Plant"/>
    <property type="match status" value="1"/>
</dbReference>
<dbReference type="FunFam" id="3.40.190.10:FF:000103">
    <property type="entry name" value="Glutamate receptor"/>
    <property type="match status" value="1"/>
</dbReference>
<keyword evidence="13" id="KW-0407">Ion channel</keyword>
<dbReference type="FunFam" id="1.10.287.70:FF:000037">
    <property type="entry name" value="Glutamate receptor"/>
    <property type="match status" value="1"/>
</dbReference>
<feature type="domain" description="Ionotropic glutamate receptor C-terminal" evidence="16">
    <location>
        <begin position="144"/>
        <end position="486"/>
    </location>
</feature>
<comment type="similarity">
    <text evidence="2">Belongs to the glutamate-gated ion channel (TC 1.A.10.1) family.</text>
</comment>